<dbReference type="PANTHER" id="PTHR10926:SF0">
    <property type="entry name" value="CDC50, ISOFORM A"/>
    <property type="match status" value="1"/>
</dbReference>
<comment type="similarity">
    <text evidence="2">Belongs to the CDC50/LEM3 family.</text>
</comment>
<feature type="transmembrane region" description="Helical" evidence="7">
    <location>
        <begin position="34"/>
        <end position="61"/>
    </location>
</feature>
<evidence type="ECO:0000256" key="1">
    <source>
        <dbReference type="ARBA" id="ARBA00004141"/>
    </source>
</evidence>
<evidence type="ECO:0000313" key="9">
    <source>
        <dbReference type="Proteomes" id="UP001608902"/>
    </source>
</evidence>
<keyword evidence="4 7" id="KW-1133">Transmembrane helix</keyword>
<feature type="compositionally biased region" description="Basic residues" evidence="6">
    <location>
        <begin position="9"/>
        <end position="23"/>
    </location>
</feature>
<proteinExistence type="inferred from homology"/>
<evidence type="ECO:0000256" key="6">
    <source>
        <dbReference type="SAM" id="MobiDB-lite"/>
    </source>
</evidence>
<keyword evidence="3 7" id="KW-0812">Transmembrane</keyword>
<comment type="caution">
    <text evidence="8">The sequence shown here is derived from an EMBL/GenBank/DDBJ whole genome shotgun (WGS) entry which is preliminary data.</text>
</comment>
<evidence type="ECO:0000256" key="5">
    <source>
        <dbReference type="ARBA" id="ARBA00023136"/>
    </source>
</evidence>
<dbReference type="AlphaFoldDB" id="A0ABD6EYU3"/>
<keyword evidence="5 7" id="KW-0472">Membrane</keyword>
<dbReference type="GO" id="GO:0016020">
    <property type="term" value="C:membrane"/>
    <property type="evidence" value="ECO:0007669"/>
    <property type="project" value="UniProtKB-SubCell"/>
</dbReference>
<gene>
    <name evidence="8" type="ORF">AB6A40_011334</name>
</gene>
<feature type="region of interest" description="Disordered" evidence="6">
    <location>
        <begin position="1"/>
        <end position="23"/>
    </location>
</feature>
<evidence type="ECO:0000256" key="7">
    <source>
        <dbReference type="SAM" id="Phobius"/>
    </source>
</evidence>
<evidence type="ECO:0000313" key="8">
    <source>
        <dbReference type="EMBL" id="MFH4984625.1"/>
    </source>
</evidence>
<dbReference type="InterPro" id="IPR005045">
    <property type="entry name" value="CDC50/LEM3_fam"/>
</dbReference>
<accession>A0ABD6EYU3</accession>
<reference evidence="8 9" key="1">
    <citation type="submission" date="2024-08" db="EMBL/GenBank/DDBJ databases">
        <title>Gnathostoma spinigerum genome.</title>
        <authorList>
            <person name="Gonzalez-Bertolin B."/>
            <person name="Monzon S."/>
            <person name="Zaballos A."/>
            <person name="Jimenez P."/>
            <person name="Dekumyoy P."/>
            <person name="Varona S."/>
            <person name="Cuesta I."/>
            <person name="Sumanam S."/>
            <person name="Adisakwattana P."/>
            <person name="Gasser R.B."/>
            <person name="Hernandez-Gonzalez A."/>
            <person name="Young N.D."/>
            <person name="Perteguer M.J."/>
        </authorList>
    </citation>
    <scope>NUCLEOTIDE SEQUENCE [LARGE SCALE GENOMIC DNA]</scope>
    <source>
        <strain evidence="8">AL3</strain>
        <tissue evidence="8">Liver</tissue>
    </source>
</reference>
<dbReference type="PANTHER" id="PTHR10926">
    <property type="entry name" value="CELL CYCLE CONTROL PROTEIN 50"/>
    <property type="match status" value="1"/>
</dbReference>
<dbReference type="Proteomes" id="UP001608902">
    <property type="component" value="Unassembled WGS sequence"/>
</dbReference>
<dbReference type="EMBL" id="JBGFUD010019434">
    <property type="protein sequence ID" value="MFH4984625.1"/>
    <property type="molecule type" value="Genomic_DNA"/>
</dbReference>
<name>A0ABD6EYU3_9BILA</name>
<comment type="subcellular location">
    <subcellularLocation>
        <location evidence="1">Membrane</location>
        <topology evidence="1">Multi-pass membrane protein</topology>
    </subcellularLocation>
</comment>
<sequence length="115" mass="12902">MPDYVASIPRRRGTQNKPKNNRWRQQKLPAYRPLLTPLFALPITFLLAIVFISIGVTYYLAAVQANEFVIDYTSCSTSTAAVAHRNHTNANICSYTFLLDSDFTVSRLASCKVAD</sequence>
<organism evidence="8 9">
    <name type="scientific">Gnathostoma spinigerum</name>
    <dbReference type="NCBI Taxonomy" id="75299"/>
    <lineage>
        <taxon>Eukaryota</taxon>
        <taxon>Metazoa</taxon>
        <taxon>Ecdysozoa</taxon>
        <taxon>Nematoda</taxon>
        <taxon>Chromadorea</taxon>
        <taxon>Rhabditida</taxon>
        <taxon>Spirurina</taxon>
        <taxon>Gnathostomatomorpha</taxon>
        <taxon>Gnathostomatoidea</taxon>
        <taxon>Gnathostomatidae</taxon>
        <taxon>Gnathostoma</taxon>
    </lineage>
</organism>
<keyword evidence="9" id="KW-1185">Reference proteome</keyword>
<evidence type="ECO:0000256" key="4">
    <source>
        <dbReference type="ARBA" id="ARBA00022989"/>
    </source>
</evidence>
<evidence type="ECO:0000256" key="3">
    <source>
        <dbReference type="ARBA" id="ARBA00022692"/>
    </source>
</evidence>
<protein>
    <submittedName>
        <fullName evidence="8">Uncharacterized protein</fullName>
    </submittedName>
</protein>
<evidence type="ECO:0000256" key="2">
    <source>
        <dbReference type="ARBA" id="ARBA00009457"/>
    </source>
</evidence>